<dbReference type="RefSeq" id="WP_208104043.1">
    <property type="nucleotide sequence ID" value="NZ_VLKF01000001.1"/>
</dbReference>
<comment type="caution">
    <text evidence="1">The sequence shown here is derived from an EMBL/GenBank/DDBJ whole genome shotgun (WGS) entry which is preliminary data.</text>
</comment>
<evidence type="ECO:0000313" key="2">
    <source>
        <dbReference type="Proteomes" id="UP000321490"/>
    </source>
</evidence>
<organism evidence="1 2">
    <name type="scientific">Modestobacter roseus</name>
    <dbReference type="NCBI Taxonomy" id="1181884"/>
    <lineage>
        <taxon>Bacteria</taxon>
        <taxon>Bacillati</taxon>
        <taxon>Actinomycetota</taxon>
        <taxon>Actinomycetes</taxon>
        <taxon>Geodermatophilales</taxon>
        <taxon>Geodermatophilaceae</taxon>
        <taxon>Modestobacter</taxon>
    </lineage>
</organism>
<keyword evidence="2" id="KW-1185">Reference proteome</keyword>
<name>A0A562IQE3_9ACTN</name>
<protein>
    <submittedName>
        <fullName evidence="1">Uncharacterized protein</fullName>
    </submittedName>
</protein>
<proteinExistence type="predicted"/>
<dbReference type="EMBL" id="VLKF01000001">
    <property type="protein sequence ID" value="TWH73138.1"/>
    <property type="molecule type" value="Genomic_DNA"/>
</dbReference>
<evidence type="ECO:0000313" key="1">
    <source>
        <dbReference type="EMBL" id="TWH73138.1"/>
    </source>
</evidence>
<dbReference type="Proteomes" id="UP000321490">
    <property type="component" value="Unassembled WGS sequence"/>
</dbReference>
<dbReference type="AlphaFoldDB" id="A0A562IQE3"/>
<accession>A0A562IQE3</accession>
<sequence length="85" mass="8440">MNLGGSGADTAEFSSAALRSRSADVLGYTNNALTAEQRAGALTAVLGHAAAGALGVEHEVRPLDRGPEAWAATAAGGVRQVLVPA</sequence>
<gene>
    <name evidence="1" type="ORF">JD78_01661</name>
</gene>
<reference evidence="1 2" key="1">
    <citation type="submission" date="2019-07" db="EMBL/GenBank/DDBJ databases">
        <title>R&amp;d 2014.</title>
        <authorList>
            <person name="Klenk H.-P."/>
        </authorList>
    </citation>
    <scope>NUCLEOTIDE SEQUENCE [LARGE SCALE GENOMIC DNA]</scope>
    <source>
        <strain evidence="1 2">DSM 45764</strain>
    </source>
</reference>